<accession>A0AA40TVZ4</accession>
<reference evidence="2 3" key="1">
    <citation type="submission" date="2015-09" db="EMBL/GenBank/DDBJ databases">
        <title>Genome announcement of multiple Pseudomonas syringae strains.</title>
        <authorList>
            <person name="Thakur S."/>
            <person name="Wang P.W."/>
            <person name="Gong Y."/>
            <person name="Weir B.S."/>
            <person name="Guttman D.S."/>
        </authorList>
    </citation>
    <scope>NUCLEOTIDE SEQUENCE [LARGE SCALE GENOMIC DNA]</scope>
    <source>
        <strain evidence="2 3">ICMP9151</strain>
    </source>
</reference>
<feature type="non-terminal residue" evidence="2">
    <location>
        <position position="1"/>
    </location>
</feature>
<protein>
    <submittedName>
        <fullName evidence="2">Uncharacterized protein</fullName>
    </submittedName>
</protein>
<gene>
    <name evidence="2" type="ORF">ALO43_03628</name>
</gene>
<keyword evidence="1" id="KW-1133">Transmembrane helix</keyword>
<evidence type="ECO:0000313" key="3">
    <source>
        <dbReference type="Proteomes" id="UP000050523"/>
    </source>
</evidence>
<proteinExistence type="predicted"/>
<feature type="transmembrane region" description="Helical" evidence="1">
    <location>
        <begin position="48"/>
        <end position="67"/>
    </location>
</feature>
<dbReference type="EMBL" id="LJRO01000114">
    <property type="protein sequence ID" value="KPZ04514.1"/>
    <property type="molecule type" value="Genomic_DNA"/>
</dbReference>
<dbReference type="RefSeq" id="WP_054997369.1">
    <property type="nucleotide sequence ID" value="NZ_LJRO01000114.1"/>
</dbReference>
<dbReference type="Proteomes" id="UP000050523">
    <property type="component" value="Unassembled WGS sequence"/>
</dbReference>
<keyword evidence="1" id="KW-0812">Transmembrane</keyword>
<evidence type="ECO:0000313" key="2">
    <source>
        <dbReference type="EMBL" id="KPZ04514.1"/>
    </source>
</evidence>
<sequence>GQLTAPTCSTCNLASRRIGHAFDALLSLRNNNKRRSAMLKLKLKHPKVRQAGLILFTTTLLLIVPNLNRLFG</sequence>
<comment type="caution">
    <text evidence="2">The sequence shown here is derived from an EMBL/GenBank/DDBJ whole genome shotgun (WGS) entry which is preliminary data.</text>
</comment>
<keyword evidence="1" id="KW-0472">Membrane</keyword>
<organism evidence="2 3">
    <name type="scientific">Pseudomonas tremae</name>
    <dbReference type="NCBI Taxonomy" id="200454"/>
    <lineage>
        <taxon>Bacteria</taxon>
        <taxon>Pseudomonadati</taxon>
        <taxon>Pseudomonadota</taxon>
        <taxon>Gammaproteobacteria</taxon>
        <taxon>Pseudomonadales</taxon>
        <taxon>Pseudomonadaceae</taxon>
        <taxon>Pseudomonas</taxon>
    </lineage>
</organism>
<name>A0AA40TVZ4_9PSED</name>
<dbReference type="AlphaFoldDB" id="A0AA40TVZ4"/>
<evidence type="ECO:0000256" key="1">
    <source>
        <dbReference type="SAM" id="Phobius"/>
    </source>
</evidence>